<reference evidence="3" key="1">
    <citation type="journal article" date="2019" name="Int. J. Syst. Evol. Microbiol.">
        <title>The Global Catalogue of Microorganisms (GCM) 10K type strain sequencing project: providing services to taxonomists for standard genome sequencing and annotation.</title>
        <authorList>
            <consortium name="The Broad Institute Genomics Platform"/>
            <consortium name="The Broad Institute Genome Sequencing Center for Infectious Disease"/>
            <person name="Wu L."/>
            <person name="Ma J."/>
        </authorList>
    </citation>
    <scope>NUCLEOTIDE SEQUENCE [LARGE SCALE GENOMIC DNA]</scope>
    <source>
        <strain evidence="3">CCUG 53903</strain>
    </source>
</reference>
<dbReference type="Gene3D" id="3.30.720.120">
    <property type="match status" value="1"/>
</dbReference>
<dbReference type="InterPro" id="IPR029068">
    <property type="entry name" value="Glyas_Bleomycin-R_OHBP_Dase"/>
</dbReference>
<keyword evidence="3" id="KW-1185">Reference proteome</keyword>
<comment type="caution">
    <text evidence="2">The sequence shown here is derived from an EMBL/GenBank/DDBJ whole genome shotgun (WGS) entry which is preliminary data.</text>
</comment>
<dbReference type="PANTHER" id="PTHR34109">
    <property type="entry name" value="BNAUNNG04460D PROTEIN-RELATED"/>
    <property type="match status" value="1"/>
</dbReference>
<dbReference type="PROSITE" id="PS51819">
    <property type="entry name" value="VOC"/>
    <property type="match status" value="1"/>
</dbReference>
<dbReference type="Pfam" id="PF00903">
    <property type="entry name" value="Glyoxalase"/>
    <property type="match status" value="1"/>
</dbReference>
<evidence type="ECO:0000313" key="3">
    <source>
        <dbReference type="Proteomes" id="UP001596058"/>
    </source>
</evidence>
<dbReference type="EMBL" id="JBHSPA010000013">
    <property type="protein sequence ID" value="MFC5824172.1"/>
    <property type="molecule type" value="Genomic_DNA"/>
</dbReference>
<dbReference type="SUPFAM" id="SSF54593">
    <property type="entry name" value="Glyoxalase/Bleomycin resistance protein/Dihydroxybiphenyl dioxygenase"/>
    <property type="match status" value="1"/>
</dbReference>
<dbReference type="InterPro" id="IPR037523">
    <property type="entry name" value="VOC_core"/>
</dbReference>
<dbReference type="Proteomes" id="UP001596058">
    <property type="component" value="Unassembled WGS sequence"/>
</dbReference>
<sequence length="127" mass="13725">MIYPTLRSADLRTLIDFYVAAFGFTEVHAIPDQEGRIIHAQLAGPRGGGVMLGLHHDLLSAELAQHDQHALPSAPVRCYVVEPDADALFARAVAAGAGVVREPHTTPHGTRDCELRDPDGNHWLFGA</sequence>
<gene>
    <name evidence="2" type="ORF">ACFPZ3_09955</name>
</gene>
<evidence type="ECO:0000313" key="2">
    <source>
        <dbReference type="EMBL" id="MFC5824172.1"/>
    </source>
</evidence>
<feature type="domain" description="VOC" evidence="1">
    <location>
        <begin position="1"/>
        <end position="127"/>
    </location>
</feature>
<dbReference type="PANTHER" id="PTHR34109:SF1">
    <property type="entry name" value="VOC DOMAIN-CONTAINING PROTEIN"/>
    <property type="match status" value="1"/>
</dbReference>
<dbReference type="Gene3D" id="3.30.720.110">
    <property type="match status" value="1"/>
</dbReference>
<name>A0ABW1CFM8_9ACTN</name>
<evidence type="ECO:0000259" key="1">
    <source>
        <dbReference type="PROSITE" id="PS51819"/>
    </source>
</evidence>
<dbReference type="InterPro" id="IPR004360">
    <property type="entry name" value="Glyas_Fos-R_dOase_dom"/>
</dbReference>
<organism evidence="2 3">
    <name type="scientific">Nonomuraea insulae</name>
    <dbReference type="NCBI Taxonomy" id="1616787"/>
    <lineage>
        <taxon>Bacteria</taxon>
        <taxon>Bacillati</taxon>
        <taxon>Actinomycetota</taxon>
        <taxon>Actinomycetes</taxon>
        <taxon>Streptosporangiales</taxon>
        <taxon>Streptosporangiaceae</taxon>
        <taxon>Nonomuraea</taxon>
    </lineage>
</organism>
<dbReference type="RefSeq" id="WP_379513701.1">
    <property type="nucleotide sequence ID" value="NZ_JBHSPA010000013.1"/>
</dbReference>
<accession>A0ABW1CFM8</accession>
<protein>
    <submittedName>
        <fullName evidence="2">VOC family protein</fullName>
    </submittedName>
</protein>
<proteinExistence type="predicted"/>